<evidence type="ECO:0000313" key="3">
    <source>
        <dbReference type="WBParaSite" id="ALUE_0001777601-mRNA-1"/>
    </source>
</evidence>
<name>A0A9J2Q5U9_ASCLU</name>
<dbReference type="AlphaFoldDB" id="A0A9J2Q5U9"/>
<feature type="compositionally biased region" description="Polar residues" evidence="1">
    <location>
        <begin position="215"/>
        <end position="228"/>
    </location>
</feature>
<evidence type="ECO:0000313" key="2">
    <source>
        <dbReference type="Proteomes" id="UP000036681"/>
    </source>
</evidence>
<keyword evidence="2" id="KW-1185">Reference proteome</keyword>
<protein>
    <submittedName>
        <fullName evidence="3">Uncharacterized protein</fullName>
    </submittedName>
</protein>
<feature type="region of interest" description="Disordered" evidence="1">
    <location>
        <begin position="194"/>
        <end position="228"/>
    </location>
</feature>
<reference evidence="3" key="1">
    <citation type="submission" date="2023-03" db="UniProtKB">
        <authorList>
            <consortium name="WormBaseParasite"/>
        </authorList>
    </citation>
    <scope>IDENTIFICATION</scope>
</reference>
<dbReference type="Proteomes" id="UP000036681">
    <property type="component" value="Unplaced"/>
</dbReference>
<proteinExistence type="predicted"/>
<evidence type="ECO:0000256" key="1">
    <source>
        <dbReference type="SAM" id="MobiDB-lite"/>
    </source>
</evidence>
<dbReference type="WBParaSite" id="ALUE_0001777601-mRNA-1">
    <property type="protein sequence ID" value="ALUE_0001777601-mRNA-1"/>
    <property type="gene ID" value="ALUE_0001777601"/>
</dbReference>
<accession>A0A9J2Q5U9</accession>
<sequence length="264" mass="29737">MSKKDGKEDLDEVVEVSSRRFDLVELATFPREVVEEARKIATKLRSESDATSIIGDDSRHDRNLLRLANKLRSVLPILEASKEDACAKSPWKCLISRATPSATHSLGWLGWTAVGFWSVSPVRPRHMFASCQSFCYGEVLLCCMASKDVQQQVQGEEGEDGEVYEKEDDHVLTCTYEFVTFLRQQGIYFRRTRSGIGGESDERTNAELRPPPVHSDTTTAAPLSASPISSTPAMEWAKELREKRSEDVRLPMLFAHTYHHPVSF</sequence>
<organism evidence="2 3">
    <name type="scientific">Ascaris lumbricoides</name>
    <name type="common">Giant roundworm</name>
    <dbReference type="NCBI Taxonomy" id="6252"/>
    <lineage>
        <taxon>Eukaryota</taxon>
        <taxon>Metazoa</taxon>
        <taxon>Ecdysozoa</taxon>
        <taxon>Nematoda</taxon>
        <taxon>Chromadorea</taxon>
        <taxon>Rhabditida</taxon>
        <taxon>Spirurina</taxon>
        <taxon>Ascaridomorpha</taxon>
        <taxon>Ascaridoidea</taxon>
        <taxon>Ascarididae</taxon>
        <taxon>Ascaris</taxon>
    </lineage>
</organism>